<dbReference type="Proteomes" id="UP000006732">
    <property type="component" value="Chromosome"/>
</dbReference>
<reference evidence="2 3" key="1">
    <citation type="submission" date="2006-10" db="EMBL/GenBank/DDBJ databases">
        <title>Complete sequence of chromosome of Pelobacter propionicus DSM 2379.</title>
        <authorList>
            <consortium name="US DOE Joint Genome Institute"/>
            <person name="Copeland A."/>
            <person name="Lucas S."/>
            <person name="Lapidus A."/>
            <person name="Barry K."/>
            <person name="Detter J.C."/>
            <person name="Glavina del Rio T."/>
            <person name="Hammon N."/>
            <person name="Israni S."/>
            <person name="Dalin E."/>
            <person name="Tice H."/>
            <person name="Pitluck S."/>
            <person name="Saunders E."/>
            <person name="Brettin T."/>
            <person name="Bruce D."/>
            <person name="Han C."/>
            <person name="Tapia R."/>
            <person name="Schmutz J."/>
            <person name="Larimer F."/>
            <person name="Land M."/>
            <person name="Hauser L."/>
            <person name="Kyrpides N."/>
            <person name="Kim E."/>
            <person name="Lovley D."/>
            <person name="Richardson P."/>
        </authorList>
    </citation>
    <scope>NUCLEOTIDE SEQUENCE [LARGE SCALE GENOMIC DNA]</scope>
    <source>
        <strain evidence="3">DSM 2379 / NBRC 103807 / OttBd1</strain>
    </source>
</reference>
<gene>
    <name evidence="2" type="ordered locus">Ppro_3527</name>
</gene>
<dbReference type="STRING" id="338966.Ppro_3527"/>
<dbReference type="KEGG" id="ppd:Ppro_3527"/>
<accession>A1AUU9</accession>
<protein>
    <recommendedName>
        <fullName evidence="4">NADH-quinone oxidoreductase subunit</fullName>
    </recommendedName>
</protein>
<dbReference type="AlphaFoldDB" id="A1AUU9"/>
<feature type="transmembrane region" description="Helical" evidence="1">
    <location>
        <begin position="91"/>
        <end position="109"/>
    </location>
</feature>
<dbReference type="Gene3D" id="1.20.58.1610">
    <property type="entry name" value="NADH:ubiquinone/plastoquinone oxidoreductase, chain 3"/>
    <property type="match status" value="1"/>
</dbReference>
<dbReference type="RefSeq" id="WP_011737334.1">
    <property type="nucleotide sequence ID" value="NC_008609.1"/>
</dbReference>
<feature type="transmembrane region" description="Helical" evidence="1">
    <location>
        <begin position="12"/>
        <end position="32"/>
    </location>
</feature>
<dbReference type="EMBL" id="CP000482">
    <property type="protein sequence ID" value="ABL01120.1"/>
    <property type="molecule type" value="Genomic_DNA"/>
</dbReference>
<keyword evidence="3" id="KW-1185">Reference proteome</keyword>
<evidence type="ECO:0008006" key="4">
    <source>
        <dbReference type="Google" id="ProtNLM"/>
    </source>
</evidence>
<keyword evidence="1" id="KW-0812">Transmembrane</keyword>
<dbReference type="InterPro" id="IPR038430">
    <property type="entry name" value="NDAH_ubi_oxred_su3_sf"/>
</dbReference>
<keyword evidence="1" id="KW-1133">Transmembrane helix</keyword>
<keyword evidence="1" id="KW-0472">Membrane</keyword>
<name>A1AUU9_PELPD</name>
<dbReference type="HOGENOM" id="CLU_2131073_0_0_7"/>
<sequence length="113" mass="12308">MDTTSLLLSPPIAFVLLLISALVDFWLLGIIVNKGTERKGKSKPYACGEDVQHHRLQPDYGQFFSFAFFFTIMHVVAMIIATVPSGSLPDSLFAALFTISAATGLAALFRKDA</sequence>
<proteinExistence type="predicted"/>
<dbReference type="OrthoDB" id="9926829at2"/>
<feature type="transmembrane region" description="Helical" evidence="1">
    <location>
        <begin position="63"/>
        <end position="85"/>
    </location>
</feature>
<evidence type="ECO:0000256" key="1">
    <source>
        <dbReference type="SAM" id="Phobius"/>
    </source>
</evidence>
<evidence type="ECO:0000313" key="2">
    <source>
        <dbReference type="EMBL" id="ABL01120.1"/>
    </source>
</evidence>
<organism evidence="2 3">
    <name type="scientific">Pelobacter propionicus (strain DSM 2379 / NBRC 103807 / OttBd1)</name>
    <dbReference type="NCBI Taxonomy" id="338966"/>
    <lineage>
        <taxon>Bacteria</taxon>
        <taxon>Pseudomonadati</taxon>
        <taxon>Thermodesulfobacteriota</taxon>
        <taxon>Desulfuromonadia</taxon>
        <taxon>Desulfuromonadales</taxon>
        <taxon>Desulfuromonadaceae</taxon>
        <taxon>Pelobacter</taxon>
    </lineage>
</organism>
<evidence type="ECO:0000313" key="3">
    <source>
        <dbReference type="Proteomes" id="UP000006732"/>
    </source>
</evidence>